<name>A0AAJ6BMG9_9CAUL</name>
<keyword evidence="1" id="KW-0328">Glycosyltransferase</keyword>
<dbReference type="InterPro" id="IPR002201">
    <property type="entry name" value="Glyco_trans_9"/>
</dbReference>
<evidence type="ECO:0000256" key="2">
    <source>
        <dbReference type="ARBA" id="ARBA00022679"/>
    </source>
</evidence>
<dbReference type="PANTHER" id="PTHR30160">
    <property type="entry name" value="TETRAACYLDISACCHARIDE 4'-KINASE-RELATED"/>
    <property type="match status" value="1"/>
</dbReference>
<organism evidence="3 4">
    <name type="scientific">Candidatus Brevundimonas colombiensis</name>
    <dbReference type="NCBI Taxonomy" id="3121376"/>
    <lineage>
        <taxon>Bacteria</taxon>
        <taxon>Pseudomonadati</taxon>
        <taxon>Pseudomonadota</taxon>
        <taxon>Alphaproteobacteria</taxon>
        <taxon>Caulobacterales</taxon>
        <taxon>Caulobacteraceae</taxon>
        <taxon>Brevundimonas</taxon>
    </lineage>
</organism>
<protein>
    <submittedName>
        <fullName evidence="3">Glycosyltransferase family 9 protein</fullName>
    </submittedName>
</protein>
<gene>
    <name evidence="3" type="ORF">P0Y50_06830</name>
</gene>
<reference evidence="3" key="1">
    <citation type="submission" date="2023-03" db="EMBL/GenBank/DDBJ databases">
        <title>Andean soil-derived lignocellulolytic bacterial consortium as a source of novel taxa and putative plastic-active enzymes.</title>
        <authorList>
            <person name="Diaz-Garcia L."/>
            <person name="Chuvochina M."/>
            <person name="Feuerriegel G."/>
            <person name="Bunk B."/>
            <person name="Sproer C."/>
            <person name="Streit W.R."/>
            <person name="Rodriguez L.M."/>
            <person name="Overmann J."/>
            <person name="Jimenez D.J."/>
        </authorList>
    </citation>
    <scope>NUCLEOTIDE SEQUENCE</scope>
    <source>
        <strain evidence="3">MAG 833</strain>
    </source>
</reference>
<sequence>MTEEEVSAPQVLFVTSNRIGDCVISSGVIREISRQVPGAEITVACGRPPAPFFRSAPGVVRTIILDKKKLSGHWLDLWKQVVGTRWDLVIDIRGSALGYLIPAKRRVIYNRSWETGLRKVEMVSRLMGSPAPLDPEIFLDDQARAEAAAVIDPQLAEGADPGRIIALAPIAHQPGKSWPADRWGALVEKLKAEPRFDGWRFMPVGGPGDRPPATPALEAANHAENGPRGIDFVGKGDILASAAAIDRADLFVGNDSGLMHVSAALGRPTLGLFGPTEWWLYGPWGPKTRTAASNETRGQFAPIEDLTVDHVFDAVLALHDAYIGETPSKP</sequence>
<dbReference type="AlphaFoldDB" id="A0AAJ6BMG9"/>
<evidence type="ECO:0000256" key="1">
    <source>
        <dbReference type="ARBA" id="ARBA00022676"/>
    </source>
</evidence>
<dbReference type="GO" id="GO:0008713">
    <property type="term" value="F:ADP-heptose-lipopolysaccharide heptosyltransferase activity"/>
    <property type="evidence" value="ECO:0007669"/>
    <property type="project" value="TreeGrafter"/>
</dbReference>
<dbReference type="Pfam" id="PF01075">
    <property type="entry name" value="Glyco_transf_9"/>
    <property type="match status" value="1"/>
</dbReference>
<dbReference type="Gene3D" id="3.40.50.2000">
    <property type="entry name" value="Glycogen Phosphorylase B"/>
    <property type="match status" value="2"/>
</dbReference>
<dbReference type="GO" id="GO:0005829">
    <property type="term" value="C:cytosol"/>
    <property type="evidence" value="ECO:0007669"/>
    <property type="project" value="TreeGrafter"/>
</dbReference>
<keyword evidence="2" id="KW-0808">Transferase</keyword>
<dbReference type="SUPFAM" id="SSF53756">
    <property type="entry name" value="UDP-Glycosyltransferase/glycogen phosphorylase"/>
    <property type="match status" value="1"/>
</dbReference>
<proteinExistence type="predicted"/>
<evidence type="ECO:0000313" key="3">
    <source>
        <dbReference type="EMBL" id="WEK41317.1"/>
    </source>
</evidence>
<accession>A0AAJ6BMG9</accession>
<dbReference type="Proteomes" id="UP001213664">
    <property type="component" value="Chromosome"/>
</dbReference>
<dbReference type="CDD" id="cd03789">
    <property type="entry name" value="GT9_LPS_heptosyltransferase"/>
    <property type="match status" value="1"/>
</dbReference>
<dbReference type="EMBL" id="CP119326">
    <property type="protein sequence ID" value="WEK41317.1"/>
    <property type="molecule type" value="Genomic_DNA"/>
</dbReference>
<dbReference type="GO" id="GO:0009244">
    <property type="term" value="P:lipopolysaccharide core region biosynthetic process"/>
    <property type="evidence" value="ECO:0007669"/>
    <property type="project" value="TreeGrafter"/>
</dbReference>
<dbReference type="InterPro" id="IPR051199">
    <property type="entry name" value="LPS_LOS_Heptosyltrfase"/>
</dbReference>
<evidence type="ECO:0000313" key="4">
    <source>
        <dbReference type="Proteomes" id="UP001213664"/>
    </source>
</evidence>